<dbReference type="AlphaFoldDB" id="A0A2V4BYF8"/>
<reference evidence="7 8" key="1">
    <citation type="submission" date="2018-05" db="EMBL/GenBank/DDBJ databases">
        <title>Flavobacterium sp. strain IMCC34758, incomplete genome.</title>
        <authorList>
            <person name="Joung Y."/>
        </authorList>
    </citation>
    <scope>NUCLEOTIDE SEQUENCE [LARGE SCALE GENOMIC DNA]</scope>
    <source>
        <strain evidence="7 8">IMCC34758</strain>
    </source>
</reference>
<feature type="transmembrane region" description="Helical" evidence="6">
    <location>
        <begin position="381"/>
        <end position="401"/>
    </location>
</feature>
<dbReference type="GO" id="GO:0005886">
    <property type="term" value="C:plasma membrane"/>
    <property type="evidence" value="ECO:0007669"/>
    <property type="project" value="UniProtKB-SubCell"/>
</dbReference>
<evidence type="ECO:0000256" key="3">
    <source>
        <dbReference type="ARBA" id="ARBA00022692"/>
    </source>
</evidence>
<comment type="caution">
    <text evidence="7">The sequence shown here is derived from an EMBL/GenBank/DDBJ whole genome shotgun (WGS) entry which is preliminary data.</text>
</comment>
<dbReference type="PANTHER" id="PTHR30250">
    <property type="entry name" value="PST FAMILY PREDICTED COLANIC ACID TRANSPORTER"/>
    <property type="match status" value="1"/>
</dbReference>
<feature type="transmembrane region" description="Helical" evidence="6">
    <location>
        <begin position="35"/>
        <end position="57"/>
    </location>
</feature>
<organism evidence="7 8">
    <name type="scientific">Flavobacterium hydrophilum</name>
    <dbReference type="NCBI Taxonomy" id="2211445"/>
    <lineage>
        <taxon>Bacteria</taxon>
        <taxon>Pseudomonadati</taxon>
        <taxon>Bacteroidota</taxon>
        <taxon>Flavobacteriia</taxon>
        <taxon>Flavobacteriales</taxon>
        <taxon>Flavobacteriaceae</taxon>
        <taxon>Flavobacterium</taxon>
    </lineage>
</organism>
<dbReference type="RefSeq" id="WP_110347757.1">
    <property type="nucleotide sequence ID" value="NZ_QJHL01000004.1"/>
</dbReference>
<evidence type="ECO:0000256" key="6">
    <source>
        <dbReference type="SAM" id="Phobius"/>
    </source>
</evidence>
<dbReference type="InterPro" id="IPR002797">
    <property type="entry name" value="Polysacc_synth"/>
</dbReference>
<accession>A0A2V4BYF8</accession>
<proteinExistence type="predicted"/>
<comment type="subcellular location">
    <subcellularLocation>
        <location evidence="1">Cell membrane</location>
        <topology evidence="1">Multi-pass membrane protein</topology>
    </subcellularLocation>
</comment>
<feature type="transmembrane region" description="Helical" evidence="6">
    <location>
        <begin position="230"/>
        <end position="248"/>
    </location>
</feature>
<keyword evidence="5 6" id="KW-0472">Membrane</keyword>
<keyword evidence="4 6" id="KW-1133">Transmembrane helix</keyword>
<evidence type="ECO:0000313" key="7">
    <source>
        <dbReference type="EMBL" id="PXY44056.1"/>
    </source>
</evidence>
<feature type="transmembrane region" description="Helical" evidence="6">
    <location>
        <begin position="175"/>
        <end position="195"/>
    </location>
</feature>
<feature type="transmembrane region" description="Helical" evidence="6">
    <location>
        <begin position="7"/>
        <end position="29"/>
    </location>
</feature>
<dbReference type="OrthoDB" id="1495589at2"/>
<gene>
    <name evidence="7" type="ORF">DMB68_16580</name>
</gene>
<evidence type="ECO:0008006" key="9">
    <source>
        <dbReference type="Google" id="ProtNLM"/>
    </source>
</evidence>
<sequence length="473" mass="54738">MREFIRSFFLLGIATTIEKIIAFVLLPIYTSYFDVVEYAVIDLIFVFISTTSIFAELQLETALQRYYYDFTGKDKRMLISTNFMVIILLSILLTAIIIVFSETISITLFDKPNYNNIIKIASLQLPFINFSMLSFIVLRYEKKNKLFLILMLIKVIITLIFTLLFVVVFKLGVIGVFYSQVIGLLISSLFLFFAVKEHLSLKSSSFFLNKSFSYALPQFPARIGSTLLSFANRFFMVNYLTLTSIGLFSLSLKLASVIQLLNTAFVMAWAPFMFEQFKIITHRQNFAKVLILATCPIYCIVCGITLFSKEIIELVSTKEFYESYKYIGGLALYFSLYIFKEIVDIGPKYKEQTKYLSYTFFASVVFNLIFLFLLIKNFELPGVVLAMILTNVFLLVVSWIVSNHLYFIPHRHIQFMVLSIPTFIIAIGSMYVYPSVVYRISLFFVMFFLYSISFYKHLKTSSLNIEQYNTGLN</sequence>
<keyword evidence="3 6" id="KW-0812">Transmembrane</keyword>
<evidence type="ECO:0000313" key="8">
    <source>
        <dbReference type="Proteomes" id="UP000247681"/>
    </source>
</evidence>
<evidence type="ECO:0000256" key="2">
    <source>
        <dbReference type="ARBA" id="ARBA00022475"/>
    </source>
</evidence>
<protein>
    <recommendedName>
        <fullName evidence="9">Polysaccharide biosynthesis protein C-terminal domain-containing protein</fullName>
    </recommendedName>
</protein>
<feature type="transmembrane region" description="Helical" evidence="6">
    <location>
        <begin position="120"/>
        <end position="140"/>
    </location>
</feature>
<evidence type="ECO:0000256" key="4">
    <source>
        <dbReference type="ARBA" id="ARBA00022989"/>
    </source>
</evidence>
<dbReference type="Proteomes" id="UP000247681">
    <property type="component" value="Unassembled WGS sequence"/>
</dbReference>
<evidence type="ECO:0000256" key="5">
    <source>
        <dbReference type="ARBA" id="ARBA00023136"/>
    </source>
</evidence>
<dbReference type="EMBL" id="QJHL01000004">
    <property type="protein sequence ID" value="PXY44056.1"/>
    <property type="molecule type" value="Genomic_DNA"/>
</dbReference>
<dbReference type="PANTHER" id="PTHR30250:SF11">
    <property type="entry name" value="O-ANTIGEN TRANSPORTER-RELATED"/>
    <property type="match status" value="1"/>
</dbReference>
<feature type="transmembrane region" description="Helical" evidence="6">
    <location>
        <begin position="286"/>
        <end position="306"/>
    </location>
</feature>
<evidence type="ECO:0000256" key="1">
    <source>
        <dbReference type="ARBA" id="ARBA00004651"/>
    </source>
</evidence>
<feature type="transmembrane region" description="Helical" evidence="6">
    <location>
        <begin position="355"/>
        <end position="375"/>
    </location>
</feature>
<dbReference type="InterPro" id="IPR050833">
    <property type="entry name" value="Poly_Biosynth_Transport"/>
</dbReference>
<feature type="transmembrane region" description="Helical" evidence="6">
    <location>
        <begin position="147"/>
        <end position="169"/>
    </location>
</feature>
<feature type="transmembrane region" description="Helical" evidence="6">
    <location>
        <begin position="326"/>
        <end position="343"/>
    </location>
</feature>
<feature type="transmembrane region" description="Helical" evidence="6">
    <location>
        <begin position="78"/>
        <end position="100"/>
    </location>
</feature>
<feature type="transmembrane region" description="Helical" evidence="6">
    <location>
        <begin position="413"/>
        <end position="431"/>
    </location>
</feature>
<name>A0A2V4BYF8_9FLAO</name>
<keyword evidence="2" id="KW-1003">Cell membrane</keyword>
<dbReference type="Pfam" id="PF01943">
    <property type="entry name" value="Polysacc_synt"/>
    <property type="match status" value="1"/>
</dbReference>
<feature type="transmembrane region" description="Helical" evidence="6">
    <location>
        <begin position="437"/>
        <end position="455"/>
    </location>
</feature>
<feature type="transmembrane region" description="Helical" evidence="6">
    <location>
        <begin position="254"/>
        <end position="274"/>
    </location>
</feature>
<keyword evidence="8" id="KW-1185">Reference proteome</keyword>